<gene>
    <name evidence="2" type="ORF">N8I77_000350</name>
</gene>
<dbReference type="AlphaFoldDB" id="A0AAD9SPK9"/>
<organism evidence="2 3">
    <name type="scientific">Phomopsis amygdali</name>
    <name type="common">Fusicoccum amygdali</name>
    <dbReference type="NCBI Taxonomy" id="1214568"/>
    <lineage>
        <taxon>Eukaryota</taxon>
        <taxon>Fungi</taxon>
        <taxon>Dikarya</taxon>
        <taxon>Ascomycota</taxon>
        <taxon>Pezizomycotina</taxon>
        <taxon>Sordariomycetes</taxon>
        <taxon>Sordariomycetidae</taxon>
        <taxon>Diaporthales</taxon>
        <taxon>Diaporthaceae</taxon>
        <taxon>Diaporthe</taxon>
    </lineage>
</organism>
<sequence>MFRHVRAEEENATNPAKLARCGIDLEKLNNQLTPFNCEARAYGRLKETGNENLAWKCYGYIVLDERTYGSIVQNRIGLPRKEWFSQYIRTDAEVADKPLFPIYALVKEFIERDAREHGAFDIDNIQTMAETVKRLHSIGIAHRDIQDRNYVANRVMDFSTSWTVPNVRLDRELGWDTKDMIDQVDTEDYFMFDNMIEKWNLENPDRTSLYRLTNPERYRPVTRIPTGGEGGQRGSASTASSEASVEEIPRLERLRGGSSVVLPSSYDWRNPASAQNDTGPPAPGPDNAAPPVSVPTGTTVTTGTAVTTNTIVPTDTNVLTSTEQPEHEAAETPPPPPAAGDTPPPTPRPRRSRNARKLEEIKGWMDTIDRTCDRTKELLAAIVAIIDEDGEDGGDSGTPTPRTRPSRPAQPLRSTGTSRAGRSPPVISRGRRTSTSSGT</sequence>
<feature type="region of interest" description="Disordered" evidence="1">
    <location>
        <begin position="219"/>
        <end position="251"/>
    </location>
</feature>
<accession>A0AAD9SPK9</accession>
<feature type="compositionally biased region" description="Low complexity" evidence="1">
    <location>
        <begin position="285"/>
        <end position="318"/>
    </location>
</feature>
<protein>
    <recommendedName>
        <fullName evidence="4">Protein kinase domain-containing protein</fullName>
    </recommendedName>
</protein>
<evidence type="ECO:0000256" key="1">
    <source>
        <dbReference type="SAM" id="MobiDB-lite"/>
    </source>
</evidence>
<dbReference type="EMBL" id="JAUJFL010000001">
    <property type="protein sequence ID" value="KAK2613434.1"/>
    <property type="molecule type" value="Genomic_DNA"/>
</dbReference>
<evidence type="ECO:0000313" key="3">
    <source>
        <dbReference type="Proteomes" id="UP001265746"/>
    </source>
</evidence>
<keyword evidence="3" id="KW-1185">Reference proteome</keyword>
<proteinExistence type="predicted"/>
<feature type="region of interest" description="Disordered" evidence="1">
    <location>
        <begin position="265"/>
        <end position="359"/>
    </location>
</feature>
<reference evidence="2" key="1">
    <citation type="submission" date="2023-06" db="EMBL/GenBank/DDBJ databases">
        <authorList>
            <person name="Noh H."/>
        </authorList>
    </citation>
    <scope>NUCLEOTIDE SEQUENCE</scope>
    <source>
        <strain evidence="2">DUCC20226</strain>
    </source>
</reference>
<feature type="compositionally biased region" description="Pro residues" evidence="1">
    <location>
        <begin position="332"/>
        <end position="347"/>
    </location>
</feature>
<feature type="region of interest" description="Disordered" evidence="1">
    <location>
        <begin position="388"/>
        <end position="439"/>
    </location>
</feature>
<feature type="compositionally biased region" description="Low complexity" evidence="1">
    <location>
        <begin position="397"/>
        <end position="407"/>
    </location>
</feature>
<dbReference type="Proteomes" id="UP001265746">
    <property type="component" value="Unassembled WGS sequence"/>
</dbReference>
<name>A0AAD9SPK9_PHOAM</name>
<evidence type="ECO:0000313" key="2">
    <source>
        <dbReference type="EMBL" id="KAK2613434.1"/>
    </source>
</evidence>
<comment type="caution">
    <text evidence="2">The sequence shown here is derived from an EMBL/GenBank/DDBJ whole genome shotgun (WGS) entry which is preliminary data.</text>
</comment>
<dbReference type="InterPro" id="IPR025213">
    <property type="entry name" value="Sim4_Fta2"/>
</dbReference>
<evidence type="ECO:0008006" key="4">
    <source>
        <dbReference type="Google" id="ProtNLM"/>
    </source>
</evidence>
<dbReference type="Pfam" id="PF13095">
    <property type="entry name" value="FTA2"/>
    <property type="match status" value="1"/>
</dbReference>